<evidence type="ECO:0000256" key="3">
    <source>
        <dbReference type="ARBA" id="ARBA00022989"/>
    </source>
</evidence>
<dbReference type="GO" id="GO:0043953">
    <property type="term" value="P:protein transport by the Tat complex"/>
    <property type="evidence" value="ECO:0007669"/>
    <property type="project" value="TreeGrafter"/>
</dbReference>
<gene>
    <name evidence="7" type="ORF">UFOPK3564_03799</name>
</gene>
<feature type="region of interest" description="Disordered" evidence="5">
    <location>
        <begin position="330"/>
        <end position="434"/>
    </location>
</feature>
<feature type="transmembrane region" description="Helical" evidence="6">
    <location>
        <begin position="179"/>
        <end position="201"/>
    </location>
</feature>
<feature type="transmembrane region" description="Helical" evidence="6">
    <location>
        <begin position="229"/>
        <end position="254"/>
    </location>
</feature>
<comment type="subcellular location">
    <subcellularLocation>
        <location evidence="1">Membrane</location>
        <topology evidence="1">Multi-pass membrane protein</topology>
    </subcellularLocation>
</comment>
<dbReference type="AlphaFoldDB" id="A0A6J7KMM2"/>
<evidence type="ECO:0000256" key="1">
    <source>
        <dbReference type="ARBA" id="ARBA00004141"/>
    </source>
</evidence>
<dbReference type="InterPro" id="IPR002033">
    <property type="entry name" value="TatC"/>
</dbReference>
<protein>
    <submittedName>
        <fullName evidence="7">Unannotated protein</fullName>
    </submittedName>
</protein>
<feature type="transmembrane region" description="Helical" evidence="6">
    <location>
        <begin position="289"/>
        <end position="309"/>
    </location>
</feature>
<dbReference type="Pfam" id="PF00902">
    <property type="entry name" value="TatC"/>
    <property type="match status" value="1"/>
</dbReference>
<organism evidence="7">
    <name type="scientific">freshwater metagenome</name>
    <dbReference type="NCBI Taxonomy" id="449393"/>
    <lineage>
        <taxon>unclassified sequences</taxon>
        <taxon>metagenomes</taxon>
        <taxon>ecological metagenomes</taxon>
    </lineage>
</organism>
<feature type="transmembrane region" description="Helical" evidence="6">
    <location>
        <begin position="266"/>
        <end position="283"/>
    </location>
</feature>
<dbReference type="GO" id="GO:0065002">
    <property type="term" value="P:intracellular protein transmembrane transport"/>
    <property type="evidence" value="ECO:0007669"/>
    <property type="project" value="TreeGrafter"/>
</dbReference>
<dbReference type="EMBL" id="CAFBMK010000412">
    <property type="protein sequence ID" value="CAB4956701.1"/>
    <property type="molecule type" value="Genomic_DNA"/>
</dbReference>
<feature type="transmembrane region" description="Helical" evidence="6">
    <location>
        <begin position="146"/>
        <end position="167"/>
    </location>
</feature>
<evidence type="ECO:0000256" key="5">
    <source>
        <dbReference type="SAM" id="MobiDB-lite"/>
    </source>
</evidence>
<evidence type="ECO:0000256" key="4">
    <source>
        <dbReference type="ARBA" id="ARBA00023136"/>
    </source>
</evidence>
<feature type="compositionally biased region" description="Acidic residues" evidence="5">
    <location>
        <begin position="355"/>
        <end position="367"/>
    </location>
</feature>
<dbReference type="GO" id="GO:0009977">
    <property type="term" value="F:proton motive force dependent protein transmembrane transporter activity"/>
    <property type="evidence" value="ECO:0007669"/>
    <property type="project" value="TreeGrafter"/>
</dbReference>
<feature type="compositionally biased region" description="Acidic residues" evidence="5">
    <location>
        <begin position="415"/>
        <end position="434"/>
    </location>
</feature>
<accession>A0A6J7KMM2</accession>
<keyword evidence="4 6" id="KW-0472">Membrane</keyword>
<evidence type="ECO:0000313" key="7">
    <source>
        <dbReference type="EMBL" id="CAB4956701.1"/>
    </source>
</evidence>
<dbReference type="PANTHER" id="PTHR30371">
    <property type="entry name" value="SEC-INDEPENDENT PROTEIN TRANSLOCASE PROTEIN TATC"/>
    <property type="match status" value="1"/>
</dbReference>
<feature type="compositionally biased region" description="Basic and acidic residues" evidence="5">
    <location>
        <begin position="344"/>
        <end position="354"/>
    </location>
</feature>
<dbReference type="PANTHER" id="PTHR30371:SF0">
    <property type="entry name" value="SEC-INDEPENDENT PROTEIN TRANSLOCASE PROTEIN TATC, CHLOROPLASTIC-RELATED"/>
    <property type="match status" value="1"/>
</dbReference>
<sequence length="434" mass="47626">MAKLRPVSHEDRFTLVEHLSELRTRIITMIAIFVVAFAFAYWQNGNILEIVNAPLEKSQKVNAKKCTGKSNDSQQSVCFERAVAAALRSFEPLVVAPAPGDSRAEALQKSQALKALRVTQDLAPTSTTRKPVTLGVAEPFFQTLNVAMYGALVISLPLLLYQLYAFLIPAFTSRERRAIVPLLVGVPFLFYAGVAFAYFLALPRAVDFLQNFNADNFDILVQAKDYYKFVALFVAGSGLIFQVPVIVIAISRMGILSAKQMRKRRGFVAITSAVVAAVITPTPDAVTMLLMMAPLVVLFELSVLLASFLERRAPVGGVKGRMSEWREFGESGYRDDDEDDEVEDRGRGRGRDRDEDHDDDEDDDDLDGPSGLRPGMFDFDDEPHGEEPDPALLGDPAGPRPAGPSDAAGWQAEADALDAADPYADDDEDDPPPR</sequence>
<evidence type="ECO:0000256" key="6">
    <source>
        <dbReference type="SAM" id="Phobius"/>
    </source>
</evidence>
<reference evidence="7" key="1">
    <citation type="submission" date="2020-05" db="EMBL/GenBank/DDBJ databases">
        <authorList>
            <person name="Chiriac C."/>
            <person name="Salcher M."/>
            <person name="Ghai R."/>
            <person name="Kavagutti S V."/>
        </authorList>
    </citation>
    <scope>NUCLEOTIDE SEQUENCE</scope>
</reference>
<keyword evidence="2 6" id="KW-0812">Transmembrane</keyword>
<name>A0A6J7KMM2_9ZZZZ</name>
<feature type="transmembrane region" description="Helical" evidence="6">
    <location>
        <begin position="22"/>
        <end position="42"/>
    </location>
</feature>
<dbReference type="GO" id="GO:0033281">
    <property type="term" value="C:TAT protein transport complex"/>
    <property type="evidence" value="ECO:0007669"/>
    <property type="project" value="TreeGrafter"/>
</dbReference>
<dbReference type="NCBIfam" id="TIGR00945">
    <property type="entry name" value="tatC"/>
    <property type="match status" value="1"/>
</dbReference>
<keyword evidence="3 6" id="KW-1133">Transmembrane helix</keyword>
<dbReference type="HAMAP" id="MF_00902">
    <property type="entry name" value="TatC"/>
    <property type="match status" value="1"/>
</dbReference>
<evidence type="ECO:0000256" key="2">
    <source>
        <dbReference type="ARBA" id="ARBA00022692"/>
    </source>
</evidence>
<proteinExistence type="inferred from homology"/>